<organism evidence="2">
    <name type="scientific">Pectinophora gossypiella</name>
    <name type="common">Cotton pink bollworm</name>
    <name type="synonym">Depressaria gossypiella</name>
    <dbReference type="NCBI Taxonomy" id="13191"/>
    <lineage>
        <taxon>Eukaryota</taxon>
        <taxon>Metazoa</taxon>
        <taxon>Ecdysozoa</taxon>
        <taxon>Arthropoda</taxon>
        <taxon>Hexapoda</taxon>
        <taxon>Insecta</taxon>
        <taxon>Pterygota</taxon>
        <taxon>Neoptera</taxon>
        <taxon>Endopterygota</taxon>
        <taxon>Lepidoptera</taxon>
        <taxon>Glossata</taxon>
        <taxon>Ditrysia</taxon>
        <taxon>Gelechioidea</taxon>
        <taxon>Gelechiidae</taxon>
        <taxon>Apatetrinae</taxon>
        <taxon>Pectinophora</taxon>
    </lineage>
</organism>
<dbReference type="GO" id="GO:0045087">
    <property type="term" value="P:innate immune response"/>
    <property type="evidence" value="ECO:0007669"/>
    <property type="project" value="TreeGrafter"/>
</dbReference>
<feature type="domain" description="STING ligand-binding" evidence="1">
    <location>
        <begin position="37"/>
        <end position="142"/>
    </location>
</feature>
<proteinExistence type="predicted"/>
<dbReference type="GO" id="GO:0005789">
    <property type="term" value="C:endoplasmic reticulum membrane"/>
    <property type="evidence" value="ECO:0007669"/>
    <property type="project" value="TreeGrafter"/>
</dbReference>
<dbReference type="InterPro" id="IPR038623">
    <property type="entry name" value="STING_C_sf"/>
</dbReference>
<dbReference type="PANTHER" id="PTHR34339:SF1">
    <property type="entry name" value="STIMULATOR OF INTERFERON GENES PROTEIN"/>
    <property type="match status" value="1"/>
</dbReference>
<dbReference type="GO" id="GO:0002218">
    <property type="term" value="P:activation of innate immune response"/>
    <property type="evidence" value="ECO:0007669"/>
    <property type="project" value="InterPro"/>
</dbReference>
<dbReference type="AlphaFoldDB" id="A0A1E1W0Q5"/>
<accession>A0A1E1W0Q5</accession>
<dbReference type="InterPro" id="IPR029158">
    <property type="entry name" value="STING"/>
</dbReference>
<dbReference type="GO" id="GO:0061709">
    <property type="term" value="P:reticulophagy"/>
    <property type="evidence" value="ECO:0007669"/>
    <property type="project" value="TreeGrafter"/>
</dbReference>
<dbReference type="Pfam" id="PF15009">
    <property type="entry name" value="STING_LBD"/>
    <property type="match status" value="1"/>
</dbReference>
<feature type="non-terminal residue" evidence="2">
    <location>
        <position position="1"/>
    </location>
</feature>
<dbReference type="Gene3D" id="3.40.50.12100">
    <property type="entry name" value="Stimulator of interferon genes protein"/>
    <property type="match status" value="1"/>
</dbReference>
<dbReference type="InterPro" id="IPR055432">
    <property type="entry name" value="STING_LBD"/>
</dbReference>
<reference evidence="2" key="1">
    <citation type="submission" date="2015-09" db="EMBL/GenBank/DDBJ databases">
        <title>De novo assembly of Pectinophora gossypiella (Pink Bollworm) gut transcriptome.</title>
        <authorList>
            <person name="Tassone E.E."/>
        </authorList>
    </citation>
    <scope>NUCLEOTIDE SEQUENCE</scope>
</reference>
<dbReference type="GO" id="GO:0035438">
    <property type="term" value="F:cyclic-di-GMP binding"/>
    <property type="evidence" value="ECO:0007669"/>
    <property type="project" value="TreeGrafter"/>
</dbReference>
<dbReference type="GO" id="GO:0005776">
    <property type="term" value="C:autophagosome"/>
    <property type="evidence" value="ECO:0007669"/>
    <property type="project" value="TreeGrafter"/>
</dbReference>
<protein>
    <recommendedName>
        <fullName evidence="1">STING ligand-binding domain-containing protein</fullName>
    </recommendedName>
</protein>
<feature type="non-terminal residue" evidence="2">
    <location>
        <position position="145"/>
    </location>
</feature>
<gene>
    <name evidence="2" type="ORF">g.18913</name>
</gene>
<name>A0A1E1W0Q5_PECGO</name>
<dbReference type="PANTHER" id="PTHR34339">
    <property type="entry name" value="STIMULATOR OF INTERFERON GENES PROTEIN"/>
    <property type="match status" value="1"/>
</dbReference>
<dbReference type="GO" id="GO:0061507">
    <property type="term" value="F:2',3'-cyclic GMP-AMP binding"/>
    <property type="evidence" value="ECO:0007669"/>
    <property type="project" value="TreeGrafter"/>
</dbReference>
<dbReference type="EMBL" id="GDQN01010545">
    <property type="protein sequence ID" value="JAT80509.1"/>
    <property type="molecule type" value="Transcribed_RNA"/>
</dbReference>
<dbReference type="OrthoDB" id="6053839at2759"/>
<evidence type="ECO:0000313" key="2">
    <source>
        <dbReference type="EMBL" id="JAT80509.1"/>
    </source>
</evidence>
<dbReference type="GO" id="GO:0000045">
    <property type="term" value="P:autophagosome assembly"/>
    <property type="evidence" value="ECO:0007669"/>
    <property type="project" value="TreeGrafter"/>
</dbReference>
<dbReference type="GO" id="GO:0016239">
    <property type="term" value="P:positive regulation of macroautophagy"/>
    <property type="evidence" value="ECO:0007669"/>
    <property type="project" value="TreeGrafter"/>
</dbReference>
<sequence>RTPLGADFPQLYTAYLVCQLLIMGKQLQGQQPAPTINYGRGMACSFFEGYLSLIIPSDGAKFQNFVEKIQKLEDQQGVVFPVKKLLLVVTKSLRCPPDLNEFNEPNRHDLPQIKACRGPEEVKKDVAGVKARRYRNTAYKIWWAG</sequence>
<dbReference type="GO" id="GO:0032481">
    <property type="term" value="P:positive regulation of type I interferon production"/>
    <property type="evidence" value="ECO:0007669"/>
    <property type="project" value="InterPro"/>
</dbReference>
<evidence type="ECO:0000259" key="1">
    <source>
        <dbReference type="Pfam" id="PF15009"/>
    </source>
</evidence>